<dbReference type="AlphaFoldDB" id="A0A4Q7MJH4"/>
<dbReference type="SUPFAM" id="SSF46785">
    <property type="entry name" value="Winged helix' DNA-binding domain"/>
    <property type="match status" value="1"/>
</dbReference>
<dbReference type="InterPro" id="IPR036388">
    <property type="entry name" value="WH-like_DNA-bd_sf"/>
</dbReference>
<name>A0A4Q7MJH4_9BURK</name>
<dbReference type="EMBL" id="SGWZ01000004">
    <property type="protein sequence ID" value="RZS67478.1"/>
    <property type="molecule type" value="Genomic_DNA"/>
</dbReference>
<comment type="caution">
    <text evidence="2">The sequence shown here is derived from an EMBL/GenBank/DDBJ whole genome shotgun (WGS) entry which is preliminary data.</text>
</comment>
<feature type="coiled-coil region" evidence="1">
    <location>
        <begin position="86"/>
        <end position="113"/>
    </location>
</feature>
<gene>
    <name evidence="2" type="ORF">EV679_2699</name>
</gene>
<keyword evidence="1" id="KW-0175">Coiled coil</keyword>
<dbReference type="NCBIfam" id="TIGR04176">
    <property type="entry name" value="MarR_EPS"/>
    <property type="match status" value="1"/>
</dbReference>
<dbReference type="Gene3D" id="1.10.10.10">
    <property type="entry name" value="Winged helix-like DNA-binding domain superfamily/Winged helix DNA-binding domain"/>
    <property type="match status" value="1"/>
</dbReference>
<dbReference type="Pfam" id="PF13412">
    <property type="entry name" value="HTH_24"/>
    <property type="match status" value="1"/>
</dbReference>
<dbReference type="InterPro" id="IPR026433">
    <property type="entry name" value="MarR_EPS"/>
</dbReference>
<sequence>MHKDMSNEYHLKVMQLISKDPDISQRELAARLGVSLGKVNYCMKALVGKGLVKIQNFRNSQNKVGYVYLLTPEGVASKARLTVQYLKIRVKEYDALKEEIAELQRDLEANESVMFCREDV</sequence>
<reference evidence="2 3" key="1">
    <citation type="submission" date="2019-02" db="EMBL/GenBank/DDBJ databases">
        <title>Genomic Encyclopedia of Type Strains, Phase IV (KMG-IV): sequencing the most valuable type-strain genomes for metagenomic binning, comparative biology and taxonomic classification.</title>
        <authorList>
            <person name="Goeker M."/>
        </authorList>
    </citation>
    <scope>NUCLEOTIDE SEQUENCE [LARGE SCALE GENOMIC DNA]</scope>
    <source>
        <strain evidence="2 3">DSM 16618</strain>
    </source>
</reference>
<evidence type="ECO:0000256" key="1">
    <source>
        <dbReference type="SAM" id="Coils"/>
    </source>
</evidence>
<dbReference type="Proteomes" id="UP000292039">
    <property type="component" value="Unassembled WGS sequence"/>
</dbReference>
<evidence type="ECO:0000313" key="2">
    <source>
        <dbReference type="EMBL" id="RZS67478.1"/>
    </source>
</evidence>
<proteinExistence type="predicted"/>
<accession>A0A4Q7MJH4</accession>
<evidence type="ECO:0000313" key="3">
    <source>
        <dbReference type="Proteomes" id="UP000292039"/>
    </source>
</evidence>
<dbReference type="InterPro" id="IPR036390">
    <property type="entry name" value="WH_DNA-bd_sf"/>
</dbReference>
<protein>
    <submittedName>
        <fullName evidence="2">EPS-associated MarR family transcriptional regulator</fullName>
    </submittedName>
</protein>
<organism evidence="2 3">
    <name type="scientific">Kerstersia gyiorum</name>
    <dbReference type="NCBI Taxonomy" id="206506"/>
    <lineage>
        <taxon>Bacteria</taxon>
        <taxon>Pseudomonadati</taxon>
        <taxon>Pseudomonadota</taxon>
        <taxon>Betaproteobacteria</taxon>
        <taxon>Burkholderiales</taxon>
        <taxon>Alcaligenaceae</taxon>
        <taxon>Kerstersia</taxon>
    </lineage>
</organism>